<reference evidence="1 2" key="1">
    <citation type="submission" date="2019-04" db="EMBL/GenBank/DDBJ databases">
        <authorList>
            <person name="Jiang L."/>
        </authorList>
    </citation>
    <scope>NUCLEOTIDE SEQUENCE [LARGE SCALE GENOMIC DNA]</scope>
    <source>
        <strain evidence="1 2">YIM 131853</strain>
    </source>
</reference>
<protein>
    <submittedName>
        <fullName evidence="1">Uncharacterized protein</fullName>
    </submittedName>
</protein>
<dbReference type="Proteomes" id="UP000309133">
    <property type="component" value="Unassembled WGS sequence"/>
</dbReference>
<dbReference type="EMBL" id="SSSM01000005">
    <property type="protein sequence ID" value="THG29485.1"/>
    <property type="molecule type" value="Genomic_DNA"/>
</dbReference>
<dbReference type="AlphaFoldDB" id="A0A4S4FJQ1"/>
<gene>
    <name evidence="1" type="ORF">E6C64_12365</name>
</gene>
<evidence type="ECO:0000313" key="1">
    <source>
        <dbReference type="EMBL" id="THG29485.1"/>
    </source>
</evidence>
<dbReference type="RefSeq" id="WP_136427814.1">
    <property type="nucleotide sequence ID" value="NZ_SSSM01000005.1"/>
</dbReference>
<proteinExistence type="predicted"/>
<keyword evidence="2" id="KW-1185">Reference proteome</keyword>
<sequence>MSIDSPALSGPLLIELAERARAELAAVRADLDSLEPAMWHSPTARRLADIIRDLRADLLTAEAAIDDGERMIRSLQ</sequence>
<evidence type="ECO:0000313" key="2">
    <source>
        <dbReference type="Proteomes" id="UP000309133"/>
    </source>
</evidence>
<comment type="caution">
    <text evidence="1">The sequence shown here is derived from an EMBL/GenBank/DDBJ whole genome shotgun (WGS) entry which is preliminary data.</text>
</comment>
<accession>A0A4S4FJQ1</accession>
<name>A0A4S4FJQ1_9MICO</name>
<organism evidence="1 2">
    <name type="scientific">Naasia lichenicola</name>
    <dbReference type="NCBI Taxonomy" id="2565933"/>
    <lineage>
        <taxon>Bacteria</taxon>
        <taxon>Bacillati</taxon>
        <taxon>Actinomycetota</taxon>
        <taxon>Actinomycetes</taxon>
        <taxon>Micrococcales</taxon>
        <taxon>Microbacteriaceae</taxon>
        <taxon>Naasia</taxon>
    </lineage>
</organism>